<evidence type="ECO:0000313" key="2">
    <source>
        <dbReference type="Proteomes" id="UP001139263"/>
    </source>
</evidence>
<dbReference type="Proteomes" id="UP001139263">
    <property type="component" value="Unassembled WGS sequence"/>
</dbReference>
<comment type="caution">
    <text evidence="1">The sequence shown here is derived from an EMBL/GenBank/DDBJ whole genome shotgun (WGS) entry which is preliminary data.</text>
</comment>
<keyword evidence="2" id="KW-1185">Reference proteome</keyword>
<dbReference type="EMBL" id="JALBUF010000044">
    <property type="protein sequence ID" value="MCI0184965.1"/>
    <property type="molecule type" value="Genomic_DNA"/>
</dbReference>
<name>A0A9X1VBZ7_9BACL</name>
<organism evidence="1 2">
    <name type="scientific">Sulfoacidibacillus ferrooxidans</name>
    <dbReference type="NCBI Taxonomy" id="2005001"/>
    <lineage>
        <taxon>Bacteria</taxon>
        <taxon>Bacillati</taxon>
        <taxon>Bacillota</taxon>
        <taxon>Bacilli</taxon>
        <taxon>Bacillales</taxon>
        <taxon>Alicyclobacillaceae</taxon>
        <taxon>Sulfoacidibacillus</taxon>
    </lineage>
</organism>
<accession>A0A9X1VBZ7</accession>
<proteinExistence type="predicted"/>
<reference evidence="1" key="1">
    <citation type="submission" date="2022-03" db="EMBL/GenBank/DDBJ databases">
        <title>Draft Genome Sequence of Firmicute Strain S0AB, a Heterotrophic Iron/Sulfur-Oxidizing Extreme Acidophile.</title>
        <authorList>
            <person name="Vergara E."/>
            <person name="Pakostova E."/>
            <person name="Johnson D.B."/>
            <person name="Holmes D.S."/>
        </authorList>
    </citation>
    <scope>NUCLEOTIDE SEQUENCE</scope>
    <source>
        <strain evidence="1">S0AB</strain>
    </source>
</reference>
<protein>
    <submittedName>
        <fullName evidence="1">Uncharacterized protein</fullName>
    </submittedName>
</protein>
<sequence length="197" mass="21111">MSQAGSIRRCFIFPVSPACGSAKRVNVASQCAQWMILLASRKGIPFVMACVDASPKAHRLHVICCASKSSLFPSSFSSAIANSPQCGQCQSYCVVPLTRRQCKVGNRLTPSLAASLPINTNSRPFVFLNLFLRTSSIQATVSCQFSSTRILASGNVALISSRTHLGMVTPGARTKLTKPCFPLVFARCHRTLATPSA</sequence>
<evidence type="ECO:0000313" key="1">
    <source>
        <dbReference type="EMBL" id="MCI0184965.1"/>
    </source>
</evidence>
<dbReference type="AlphaFoldDB" id="A0A9X1VBZ7"/>
<gene>
    <name evidence="1" type="ORF">MM817_03262</name>
</gene>